<evidence type="ECO:0000256" key="3">
    <source>
        <dbReference type="ARBA" id="ARBA00012663"/>
    </source>
</evidence>
<keyword evidence="8" id="KW-1185">Reference proteome</keyword>
<proteinExistence type="inferred from homology"/>
<reference evidence="7" key="1">
    <citation type="submission" date="2023-07" db="EMBL/GenBank/DDBJ databases">
        <authorList>
            <consortium name="CYATHOMIX"/>
        </authorList>
    </citation>
    <scope>NUCLEOTIDE SEQUENCE</scope>
    <source>
        <strain evidence="7">N/A</strain>
    </source>
</reference>
<dbReference type="PANTHER" id="PTHR21040:SF4">
    <property type="entry name" value="BETA-N-ACETYLHEXOSAMINIDASE"/>
    <property type="match status" value="1"/>
</dbReference>
<dbReference type="PANTHER" id="PTHR21040">
    <property type="entry name" value="BCDNA.GH04120"/>
    <property type="match status" value="1"/>
</dbReference>
<dbReference type="EC" id="3.2.1.52" evidence="3"/>
<evidence type="ECO:0000256" key="2">
    <source>
        <dbReference type="ARBA" id="ARBA00006285"/>
    </source>
</evidence>
<evidence type="ECO:0000259" key="6">
    <source>
        <dbReference type="Pfam" id="PF00728"/>
    </source>
</evidence>
<evidence type="ECO:0000256" key="1">
    <source>
        <dbReference type="ARBA" id="ARBA00001231"/>
    </source>
</evidence>
<evidence type="ECO:0000256" key="5">
    <source>
        <dbReference type="SAM" id="SignalP"/>
    </source>
</evidence>
<dbReference type="GO" id="GO:0005975">
    <property type="term" value="P:carbohydrate metabolic process"/>
    <property type="evidence" value="ECO:0007669"/>
    <property type="project" value="InterPro"/>
</dbReference>
<gene>
    <name evidence="7" type="ORF">CYNAS_LOCUS1264</name>
</gene>
<comment type="catalytic activity">
    <reaction evidence="1">
        <text>Hydrolysis of terminal non-reducing N-acetyl-D-hexosamine residues in N-acetyl-beta-D-hexosaminides.</text>
        <dbReference type="EC" id="3.2.1.52"/>
    </reaction>
</comment>
<feature type="domain" description="Glycoside hydrolase family 20 catalytic" evidence="6">
    <location>
        <begin position="123"/>
        <end position="325"/>
    </location>
</feature>
<dbReference type="EMBL" id="CATQJL010000001">
    <property type="protein sequence ID" value="CAJ0589281.1"/>
    <property type="molecule type" value="Genomic_DNA"/>
</dbReference>
<dbReference type="InterPro" id="IPR015883">
    <property type="entry name" value="Glyco_hydro_20_cat"/>
</dbReference>
<evidence type="ECO:0000313" key="7">
    <source>
        <dbReference type="EMBL" id="CAJ0589281.1"/>
    </source>
</evidence>
<dbReference type="Proteomes" id="UP001176961">
    <property type="component" value="Unassembled WGS sequence"/>
</dbReference>
<dbReference type="InterPro" id="IPR038901">
    <property type="entry name" value="HEXDC-like"/>
</dbReference>
<feature type="chain" id="PRO_5041278147" description="beta-N-acetylhexosaminidase" evidence="5">
    <location>
        <begin position="22"/>
        <end position="560"/>
    </location>
</feature>
<dbReference type="SUPFAM" id="SSF51445">
    <property type="entry name" value="(Trans)glycosidases"/>
    <property type="match status" value="1"/>
</dbReference>
<dbReference type="Gene3D" id="3.20.20.80">
    <property type="entry name" value="Glycosidases"/>
    <property type="match status" value="1"/>
</dbReference>
<dbReference type="CDD" id="cd06565">
    <property type="entry name" value="GH20_GcnA-like"/>
    <property type="match status" value="1"/>
</dbReference>
<keyword evidence="5" id="KW-0732">Signal</keyword>
<dbReference type="InterPro" id="IPR017853">
    <property type="entry name" value="GH"/>
</dbReference>
<accession>A0AA36GI22</accession>
<keyword evidence="4" id="KW-0378">Hydrolase</keyword>
<evidence type="ECO:0000256" key="4">
    <source>
        <dbReference type="ARBA" id="ARBA00022801"/>
    </source>
</evidence>
<dbReference type="AlphaFoldDB" id="A0AA36GI22"/>
<organism evidence="7 8">
    <name type="scientific">Cylicocyclus nassatus</name>
    <name type="common">Nematode worm</name>
    <dbReference type="NCBI Taxonomy" id="53992"/>
    <lineage>
        <taxon>Eukaryota</taxon>
        <taxon>Metazoa</taxon>
        <taxon>Ecdysozoa</taxon>
        <taxon>Nematoda</taxon>
        <taxon>Chromadorea</taxon>
        <taxon>Rhabditida</taxon>
        <taxon>Rhabditina</taxon>
        <taxon>Rhabditomorpha</taxon>
        <taxon>Strongyloidea</taxon>
        <taxon>Strongylidae</taxon>
        <taxon>Cylicocyclus</taxon>
    </lineage>
</organism>
<protein>
    <recommendedName>
        <fullName evidence="3">beta-N-acetylhexosaminidase</fullName>
        <ecNumber evidence="3">3.2.1.52</ecNumber>
    </recommendedName>
</protein>
<dbReference type="GO" id="GO:0004563">
    <property type="term" value="F:beta-N-acetylhexosaminidase activity"/>
    <property type="evidence" value="ECO:0007669"/>
    <property type="project" value="UniProtKB-EC"/>
</dbReference>
<comment type="similarity">
    <text evidence="2">Belongs to the glycosyl hydrolase 20 family.</text>
</comment>
<sequence length="560" mass="65610">MYLSLACCMVGLFCIAFVSESVKYNGDLKRIKQERVKLAEHSTKIFKRIRTKKNHMHMNKQGHGRNEKFYKNTIVHFDLKGAPPKVEYFLDLLQLVAKSGATGILIEWEDMFPWLGVLRTTRNTEAYTEKEVEKILAKARSLDLDVIPLVQTFGHMEWMLKYEEFRRFRENDEYPQVICIGDQNAVNLVKEAIRQVATVHNKFGLKYFHIGADEAFEYGTCKATAALQKSMRSLDRVAIKHMATIAAYAKEITKGATILAWHDMLKNFEQREVVKMGLDTLVQPVIWDYTETLATVDPLQYEAIVNTYGKIWMSSAFKGADSPTSKYNRLKHYMENNVAWILEERKYRRIYPSRHTQGIIITGWSRYDHMAGLCETWPVSEPSMVTNVQIALIGAQSAYEELDRADILQKANANARQIMDCSLHDGLERCKFPGQQLYKAFQVYYKERLDWIKNDLADNYQIKGWLSPYNMRHNMTQNWYLRLIESTVTSYLQELNIITRDLKAEMNKLFSNNTVEEFFFANVDPDLEKLHRYRDEIKRLRNFRVYGRRSFPIRRDYQGL</sequence>
<feature type="signal peptide" evidence="5">
    <location>
        <begin position="1"/>
        <end position="21"/>
    </location>
</feature>
<name>A0AA36GI22_CYLNA</name>
<comment type="caution">
    <text evidence="7">The sequence shown here is derived from an EMBL/GenBank/DDBJ whole genome shotgun (WGS) entry which is preliminary data.</text>
</comment>
<dbReference type="Pfam" id="PF00728">
    <property type="entry name" value="Glyco_hydro_20"/>
    <property type="match status" value="1"/>
</dbReference>
<evidence type="ECO:0000313" key="8">
    <source>
        <dbReference type="Proteomes" id="UP001176961"/>
    </source>
</evidence>